<organism evidence="2 3">
    <name type="scientific">Leucobacter albus</name>
    <dbReference type="NCBI Taxonomy" id="272210"/>
    <lineage>
        <taxon>Bacteria</taxon>
        <taxon>Bacillati</taxon>
        <taxon>Actinomycetota</taxon>
        <taxon>Actinomycetes</taxon>
        <taxon>Micrococcales</taxon>
        <taxon>Microbacteriaceae</taxon>
        <taxon>Leucobacter</taxon>
    </lineage>
</organism>
<keyword evidence="2" id="KW-0032">Aminotransferase</keyword>
<dbReference type="Gene3D" id="3.90.1150.10">
    <property type="entry name" value="Aspartate Aminotransferase, domain 1"/>
    <property type="match status" value="1"/>
</dbReference>
<comment type="caution">
    <text evidence="2">The sequence shown here is derived from an EMBL/GenBank/DDBJ whole genome shotgun (WGS) entry which is preliminary data.</text>
</comment>
<accession>A0ABW3TTK9</accession>
<dbReference type="SUPFAM" id="SSF53383">
    <property type="entry name" value="PLP-dependent transferases"/>
    <property type="match status" value="1"/>
</dbReference>
<dbReference type="RefSeq" id="WP_343961457.1">
    <property type="nucleotide sequence ID" value="NZ_BAAAKZ010000012.1"/>
</dbReference>
<keyword evidence="3" id="KW-1185">Reference proteome</keyword>
<gene>
    <name evidence="2" type="ORF">ACFQ3U_14740</name>
</gene>
<evidence type="ECO:0000259" key="1">
    <source>
        <dbReference type="Pfam" id="PF00266"/>
    </source>
</evidence>
<evidence type="ECO:0000313" key="2">
    <source>
        <dbReference type="EMBL" id="MFD1203153.1"/>
    </source>
</evidence>
<reference evidence="3" key="1">
    <citation type="journal article" date="2019" name="Int. J. Syst. Evol. Microbiol.">
        <title>The Global Catalogue of Microorganisms (GCM) 10K type strain sequencing project: providing services to taxonomists for standard genome sequencing and annotation.</title>
        <authorList>
            <consortium name="The Broad Institute Genomics Platform"/>
            <consortium name="The Broad Institute Genome Sequencing Center for Infectious Disease"/>
            <person name="Wu L."/>
            <person name="Ma J."/>
        </authorList>
    </citation>
    <scope>NUCLEOTIDE SEQUENCE [LARGE SCALE GENOMIC DNA]</scope>
    <source>
        <strain evidence="3">CCUG 50213</strain>
    </source>
</reference>
<dbReference type="Pfam" id="PF00266">
    <property type="entry name" value="Aminotran_5"/>
    <property type="match status" value="1"/>
</dbReference>
<dbReference type="InterPro" id="IPR015422">
    <property type="entry name" value="PyrdxlP-dep_Trfase_small"/>
</dbReference>
<dbReference type="EMBL" id="JBHTLY010000009">
    <property type="protein sequence ID" value="MFD1203153.1"/>
    <property type="molecule type" value="Genomic_DNA"/>
</dbReference>
<dbReference type="PANTHER" id="PTHR43586">
    <property type="entry name" value="CYSTEINE DESULFURASE"/>
    <property type="match status" value="1"/>
</dbReference>
<dbReference type="Proteomes" id="UP001597181">
    <property type="component" value="Unassembled WGS sequence"/>
</dbReference>
<keyword evidence="2" id="KW-0808">Transferase</keyword>
<name>A0ABW3TTK9_9MICO</name>
<proteinExistence type="predicted"/>
<dbReference type="GO" id="GO:0008483">
    <property type="term" value="F:transaminase activity"/>
    <property type="evidence" value="ECO:0007669"/>
    <property type="project" value="UniProtKB-KW"/>
</dbReference>
<dbReference type="InterPro" id="IPR000192">
    <property type="entry name" value="Aminotrans_V_dom"/>
</dbReference>
<dbReference type="InterPro" id="IPR015421">
    <property type="entry name" value="PyrdxlP-dep_Trfase_major"/>
</dbReference>
<evidence type="ECO:0000313" key="3">
    <source>
        <dbReference type="Proteomes" id="UP001597181"/>
    </source>
</evidence>
<dbReference type="Gene3D" id="3.40.640.10">
    <property type="entry name" value="Type I PLP-dependent aspartate aminotransferase-like (Major domain)"/>
    <property type="match status" value="1"/>
</dbReference>
<dbReference type="InterPro" id="IPR015424">
    <property type="entry name" value="PyrdxlP-dep_Trfase"/>
</dbReference>
<dbReference type="PANTHER" id="PTHR43586:SF21">
    <property type="entry name" value="PYRIDOXAL PHOSPHATE (PLP)-DEPENDENT ASPARTATE AMINOTRANSFERASE SUPERFAMILY"/>
    <property type="match status" value="1"/>
</dbReference>
<protein>
    <submittedName>
        <fullName evidence="2">Aminotransferase class V-fold PLP-dependent enzyme</fullName>
    </submittedName>
</protein>
<sequence>MSHVTPTAGSEALGSNANFASHFPETRGYLSVCTGGLPSHATLRAGREFYDTWSRGGLDAQATGAAAERMRGLYAQLAGVASDRVALGAQVSQLVSIIATGVPDGAEVLCAAGDFASLTHPFEQLAARGVTVRYAPIAELAAAVRRETALVAFSLVQSATGEVADHRAIAHAAAAVGARTCVDLTQSLGWLPVGAAEFDYTVCHAYKWLCAPRGTAFLTVRAGLDDTLTPLAAGWCSADDVWSSCYAGHTPLAAGAGRFDLSPLWPLVTGTEAALELFVSLDAAAVHDHAVGLANAARSLLGLGDGNSAIVTWPDVDGSELAAMKAAGLVASGRAGNARVAFHLWNTLDDVELLGRALGR</sequence>
<feature type="domain" description="Aminotransferase class V" evidence="1">
    <location>
        <begin position="95"/>
        <end position="301"/>
    </location>
</feature>